<reference evidence="1 2" key="1">
    <citation type="journal article" date="2012" name="PLoS Pathog.">
        <title>Diverse lifestyles and strategies of plant pathogenesis encoded in the genomes of eighteen Dothideomycetes fungi.</title>
        <authorList>
            <person name="Ohm R.A."/>
            <person name="Feau N."/>
            <person name="Henrissat B."/>
            <person name="Schoch C.L."/>
            <person name="Horwitz B.A."/>
            <person name="Barry K.W."/>
            <person name="Condon B.J."/>
            <person name="Copeland A.C."/>
            <person name="Dhillon B."/>
            <person name="Glaser F."/>
            <person name="Hesse C.N."/>
            <person name="Kosti I."/>
            <person name="LaButti K."/>
            <person name="Lindquist E.A."/>
            <person name="Lucas S."/>
            <person name="Salamov A.A."/>
            <person name="Bradshaw R.E."/>
            <person name="Ciuffetti L."/>
            <person name="Hamelin R.C."/>
            <person name="Kema G.H.J."/>
            <person name="Lawrence C."/>
            <person name="Scott J.A."/>
            <person name="Spatafora J.W."/>
            <person name="Turgeon B.G."/>
            <person name="de Wit P.J.G.M."/>
            <person name="Zhong S."/>
            <person name="Goodwin S.B."/>
            <person name="Grigoriev I.V."/>
        </authorList>
    </citation>
    <scope>NUCLEOTIDE SEQUENCE [LARGE SCALE GENOMIC DNA]</scope>
    <source>
        <strain evidence="1 2">SO2202</strain>
    </source>
</reference>
<protein>
    <submittedName>
        <fullName evidence="1">Uncharacterized protein</fullName>
    </submittedName>
</protein>
<evidence type="ECO:0000313" key="1">
    <source>
        <dbReference type="EMBL" id="EMF12595.1"/>
    </source>
</evidence>
<sequence length="75" mass="8517">MGNPQAEMVSELKYRPNVCTSVCTSTKLRLRTYCTSRGALRQPANSSATYRPFHCDRLNFRSSVVHNARRLLNSP</sequence>
<keyword evidence="2" id="KW-1185">Reference proteome</keyword>
<accession>M3D2Z2</accession>
<dbReference type="GeneID" id="27902561"/>
<dbReference type="RefSeq" id="XP_016760716.1">
    <property type="nucleotide sequence ID" value="XM_016905424.1"/>
</dbReference>
<dbReference type="HOGENOM" id="CLU_2672689_0_0_1"/>
<organism evidence="1 2">
    <name type="scientific">Sphaerulina musiva (strain SO2202)</name>
    <name type="common">Poplar stem canker fungus</name>
    <name type="synonym">Septoria musiva</name>
    <dbReference type="NCBI Taxonomy" id="692275"/>
    <lineage>
        <taxon>Eukaryota</taxon>
        <taxon>Fungi</taxon>
        <taxon>Dikarya</taxon>
        <taxon>Ascomycota</taxon>
        <taxon>Pezizomycotina</taxon>
        <taxon>Dothideomycetes</taxon>
        <taxon>Dothideomycetidae</taxon>
        <taxon>Mycosphaerellales</taxon>
        <taxon>Mycosphaerellaceae</taxon>
        <taxon>Sphaerulina</taxon>
    </lineage>
</organism>
<gene>
    <name evidence="1" type="ORF">SEPMUDRAFT_149222</name>
</gene>
<proteinExistence type="predicted"/>
<evidence type="ECO:0000313" key="2">
    <source>
        <dbReference type="Proteomes" id="UP000016931"/>
    </source>
</evidence>
<dbReference type="EMBL" id="KB456264">
    <property type="protein sequence ID" value="EMF12595.1"/>
    <property type="molecule type" value="Genomic_DNA"/>
</dbReference>
<dbReference type="Proteomes" id="UP000016931">
    <property type="component" value="Unassembled WGS sequence"/>
</dbReference>
<dbReference type="OrthoDB" id="3641289at2759"/>
<name>M3D2Z2_SPHMS</name>
<dbReference type="AlphaFoldDB" id="M3D2Z2"/>